<sequence length="226" mass="24220">MLIFPGVTSLDLIGPQSVLATTSDIFLIWKNKNLLLSDSGLILKPDTTLEESPKNLDVLFVPGGPGQVEVMRDSDVLKFLADRGSRANYVTSVCTGALVLGAAGLLQGYKAGTHWAALSLLPLFGAKPMNERVVVDRNRLTGGGVTAGIDFGLTLLSALQGERVAKVQELAMQYDPHPPFNVGTPEKAGPDVTRDAITWIQAYGVDMIGTAHAAKEDMQKYTILDR</sequence>
<dbReference type="CDD" id="cd03139">
    <property type="entry name" value="GATase1_PfpI_2"/>
    <property type="match status" value="1"/>
</dbReference>
<evidence type="ECO:0000313" key="3">
    <source>
        <dbReference type="Proteomes" id="UP000559860"/>
    </source>
</evidence>
<evidence type="ECO:0000259" key="1">
    <source>
        <dbReference type="Pfam" id="PF01965"/>
    </source>
</evidence>
<dbReference type="InterPro" id="IPR052158">
    <property type="entry name" value="INH-QAR"/>
</dbReference>
<dbReference type="EMBL" id="JABEQD010000027">
    <property type="protein sequence ID" value="MBB2170426.1"/>
    <property type="molecule type" value="Genomic_DNA"/>
</dbReference>
<dbReference type="PANTHER" id="PTHR43130">
    <property type="entry name" value="ARAC-FAMILY TRANSCRIPTIONAL REGULATOR"/>
    <property type="match status" value="1"/>
</dbReference>
<organism evidence="2 3">
    <name type="scientific">Gluconacetobacter aggeris</name>
    <dbReference type="NCBI Taxonomy" id="1286186"/>
    <lineage>
        <taxon>Bacteria</taxon>
        <taxon>Pseudomonadati</taxon>
        <taxon>Pseudomonadota</taxon>
        <taxon>Alphaproteobacteria</taxon>
        <taxon>Acetobacterales</taxon>
        <taxon>Acetobacteraceae</taxon>
        <taxon>Gluconacetobacter</taxon>
    </lineage>
</organism>
<keyword evidence="3" id="KW-1185">Reference proteome</keyword>
<dbReference type="Pfam" id="PF01965">
    <property type="entry name" value="DJ-1_PfpI"/>
    <property type="match status" value="1"/>
</dbReference>
<dbReference type="InterPro" id="IPR029062">
    <property type="entry name" value="Class_I_gatase-like"/>
</dbReference>
<protein>
    <submittedName>
        <fullName evidence="2">DJ-1/PfpI family protein</fullName>
    </submittedName>
</protein>
<dbReference type="GO" id="GO:0006355">
    <property type="term" value="P:regulation of DNA-templated transcription"/>
    <property type="evidence" value="ECO:0007669"/>
    <property type="project" value="TreeGrafter"/>
</dbReference>
<dbReference type="InterPro" id="IPR002818">
    <property type="entry name" value="DJ-1/PfpI"/>
</dbReference>
<evidence type="ECO:0000313" key="2">
    <source>
        <dbReference type="EMBL" id="MBB2170426.1"/>
    </source>
</evidence>
<accession>A0A7W4NY01</accession>
<proteinExistence type="predicted"/>
<dbReference type="Gene3D" id="3.40.50.880">
    <property type="match status" value="1"/>
</dbReference>
<dbReference type="Proteomes" id="UP000559860">
    <property type="component" value="Unassembled WGS sequence"/>
</dbReference>
<reference evidence="2 3" key="1">
    <citation type="submission" date="2020-04" db="EMBL/GenBank/DDBJ databases">
        <title>Description of novel Gluconacetobacter.</title>
        <authorList>
            <person name="Sombolestani A."/>
        </authorList>
    </citation>
    <scope>NUCLEOTIDE SEQUENCE [LARGE SCALE GENOMIC DNA]</scope>
    <source>
        <strain evidence="2 3">LMG 27801</strain>
    </source>
</reference>
<dbReference type="PANTHER" id="PTHR43130:SF2">
    <property type="entry name" value="DJ-1_PFPI DOMAIN-CONTAINING PROTEIN"/>
    <property type="match status" value="1"/>
</dbReference>
<gene>
    <name evidence="2" type="ORF">HLH36_19165</name>
</gene>
<feature type="domain" description="DJ-1/PfpI" evidence="1">
    <location>
        <begin position="1"/>
        <end position="157"/>
    </location>
</feature>
<dbReference type="SUPFAM" id="SSF52317">
    <property type="entry name" value="Class I glutamine amidotransferase-like"/>
    <property type="match status" value="1"/>
</dbReference>
<comment type="caution">
    <text evidence="2">The sequence shown here is derived from an EMBL/GenBank/DDBJ whole genome shotgun (WGS) entry which is preliminary data.</text>
</comment>
<dbReference type="AlphaFoldDB" id="A0A7W4NY01"/>
<name>A0A7W4NY01_9PROT</name>